<name>A0A5N6Q4T9_9ASTR</name>
<dbReference type="AlphaFoldDB" id="A0A5N6Q4T9"/>
<dbReference type="GO" id="GO:0005829">
    <property type="term" value="C:cytosol"/>
    <property type="evidence" value="ECO:0007669"/>
    <property type="project" value="TreeGrafter"/>
</dbReference>
<organism evidence="4 5">
    <name type="scientific">Mikania micrantha</name>
    <name type="common">bitter vine</name>
    <dbReference type="NCBI Taxonomy" id="192012"/>
    <lineage>
        <taxon>Eukaryota</taxon>
        <taxon>Viridiplantae</taxon>
        <taxon>Streptophyta</taxon>
        <taxon>Embryophyta</taxon>
        <taxon>Tracheophyta</taxon>
        <taxon>Spermatophyta</taxon>
        <taxon>Magnoliopsida</taxon>
        <taxon>eudicotyledons</taxon>
        <taxon>Gunneridae</taxon>
        <taxon>Pentapetalae</taxon>
        <taxon>asterids</taxon>
        <taxon>campanulids</taxon>
        <taxon>Asterales</taxon>
        <taxon>Asteraceae</taxon>
        <taxon>Asteroideae</taxon>
        <taxon>Heliantheae alliance</taxon>
        <taxon>Eupatorieae</taxon>
        <taxon>Mikania</taxon>
    </lineage>
</organism>
<dbReference type="SUPFAM" id="SSF55347">
    <property type="entry name" value="Glyceraldehyde-3-phosphate dehydrogenase-like, C-terminal domain"/>
    <property type="match status" value="1"/>
</dbReference>
<dbReference type="GO" id="GO:0004365">
    <property type="term" value="F:glyceraldehyde-3-phosphate dehydrogenase (NAD+) (phosphorylating) activity"/>
    <property type="evidence" value="ECO:0007669"/>
    <property type="project" value="TreeGrafter"/>
</dbReference>
<evidence type="ECO:0000313" key="5">
    <source>
        <dbReference type="Proteomes" id="UP000326396"/>
    </source>
</evidence>
<sequence>MGHDCHLYPLSTNFRNPEDIRWGVIHEKPEIEEGGRPYDYCLFDNRREYFSLDLIYRHTNGCFWKAVGKILPALKHYSLIIKFLTTYLITLNGKLTGMAFRVPIIGISVVDLIARLEKHASYDEIKASKCYQIRINVLLTRSVIWPNLELLISPFNWKALMITNACILSDSLAWSISLRAN</sequence>
<dbReference type="Gene3D" id="3.30.360.10">
    <property type="entry name" value="Dihydrodipicolinate Reductase, domain 2"/>
    <property type="match status" value="1"/>
</dbReference>
<dbReference type="EMBL" id="SZYD01000001">
    <property type="protein sequence ID" value="KAD7478700.1"/>
    <property type="molecule type" value="Genomic_DNA"/>
</dbReference>
<comment type="caution">
    <text evidence="4">The sequence shown here is derived from an EMBL/GenBank/DDBJ whole genome shotgun (WGS) entry which is preliminary data.</text>
</comment>
<gene>
    <name evidence="4" type="ORF">E3N88_01836</name>
</gene>
<comment type="similarity">
    <text evidence="1">Belongs to the glyceraldehyde-3-phosphate dehydrogenase family.</text>
</comment>
<dbReference type="Proteomes" id="UP000326396">
    <property type="component" value="Linkage Group LG1"/>
</dbReference>
<evidence type="ECO:0000256" key="1">
    <source>
        <dbReference type="ARBA" id="ARBA00007406"/>
    </source>
</evidence>
<dbReference type="InterPro" id="IPR020829">
    <property type="entry name" value="GlycerAld_3-P_DH_cat"/>
</dbReference>
<keyword evidence="5" id="KW-1185">Reference proteome</keyword>
<feature type="domain" description="Glyceraldehyde 3-phosphate dehydrogenase catalytic" evidence="3">
    <location>
        <begin position="88"/>
        <end position="127"/>
    </location>
</feature>
<proteinExistence type="inferred from homology"/>
<dbReference type="GO" id="GO:0006096">
    <property type="term" value="P:glycolytic process"/>
    <property type="evidence" value="ECO:0007669"/>
    <property type="project" value="TreeGrafter"/>
</dbReference>
<reference evidence="4 5" key="1">
    <citation type="submission" date="2019-05" db="EMBL/GenBank/DDBJ databases">
        <title>Mikania micrantha, genome provides insights into the molecular mechanism of rapid growth.</title>
        <authorList>
            <person name="Liu B."/>
        </authorList>
    </citation>
    <scope>NUCLEOTIDE SEQUENCE [LARGE SCALE GENOMIC DNA]</scope>
    <source>
        <strain evidence="4">NLD-2019</strain>
        <tissue evidence="4">Leaf</tissue>
    </source>
</reference>
<keyword evidence="2" id="KW-0560">Oxidoreductase</keyword>
<evidence type="ECO:0000259" key="3">
    <source>
        <dbReference type="Pfam" id="PF02800"/>
    </source>
</evidence>
<accession>A0A5N6Q4T9</accession>
<dbReference type="PANTHER" id="PTHR10836">
    <property type="entry name" value="GLYCERALDEHYDE 3-PHOSPHATE DEHYDROGENASE"/>
    <property type="match status" value="1"/>
</dbReference>
<dbReference type="OrthoDB" id="1703872at2759"/>
<dbReference type="InterPro" id="IPR020831">
    <property type="entry name" value="GlycerAld/Erythrose_P_DH"/>
</dbReference>
<protein>
    <recommendedName>
        <fullName evidence="3">Glyceraldehyde 3-phosphate dehydrogenase catalytic domain-containing protein</fullName>
    </recommendedName>
</protein>
<dbReference type="PANTHER" id="PTHR10836:SF132">
    <property type="entry name" value="GLYCERALDEHYDE-3-PHOSPHATE DEHYDROGENASE"/>
    <property type="match status" value="1"/>
</dbReference>
<dbReference type="Pfam" id="PF02800">
    <property type="entry name" value="Gp_dh_C"/>
    <property type="match status" value="1"/>
</dbReference>
<evidence type="ECO:0000313" key="4">
    <source>
        <dbReference type="EMBL" id="KAD7478700.1"/>
    </source>
</evidence>
<evidence type="ECO:0000256" key="2">
    <source>
        <dbReference type="ARBA" id="ARBA00023002"/>
    </source>
</evidence>